<organism evidence="1 2">
    <name type="scientific">Mythimna unipuncta nucleopolyhedrovirus</name>
    <dbReference type="NCBI Taxonomy" id="447897"/>
    <lineage>
        <taxon>Viruses</taxon>
        <taxon>Viruses incertae sedis</taxon>
        <taxon>Naldaviricetes</taxon>
        <taxon>Lefavirales</taxon>
        <taxon>Baculoviridae</taxon>
        <taxon>Alphabaculovirus</taxon>
    </lineage>
</organism>
<name>A0A2K9VSF9_9ABAC</name>
<dbReference type="RefSeq" id="YP_009666788.1">
    <property type="nucleotide sequence ID" value="NC_043530.1"/>
</dbReference>
<dbReference type="KEGG" id="vg:40527068"/>
<dbReference type="Proteomes" id="UP000297194">
    <property type="component" value="Segment"/>
</dbReference>
<protein>
    <submittedName>
        <fullName evidence="1">Uncharacterized protein</fullName>
    </submittedName>
</protein>
<accession>A0A2K9VSF9</accession>
<evidence type="ECO:0000313" key="1">
    <source>
        <dbReference type="EMBL" id="AUV65393.1"/>
    </source>
</evidence>
<sequence length="154" mass="17867">MSNILKISLAADSLIYRLRCAANKIFQIELAFMFEEDDVPHLGGVDLKGELNEIAAHLDEIIAYIDKNVDDDATLERIQSSMTLNKIEREYAYEYKDYRVLPITKYVMCECKDCDVDTHYVLSMLNAKRKLVDELELRLERQLASRFVSSTMLF</sequence>
<reference evidence="1" key="1">
    <citation type="journal article" date="2017" name="Virus Genes">
        <title>The complete genome sequence of a third distinct baculovirus isolated from the true armyworm, Mythimna unipuncta, contains two copies of the lef-7 gene.</title>
        <authorList>
            <person name="Harrison R.L."/>
            <person name="Mowery J.D."/>
            <person name="Rowley D.L."/>
            <person name="Bauchan G.R."/>
            <person name="Theilmann D.A."/>
            <person name="Rohrmann G.F."/>
            <person name="Erlandson M.A."/>
        </authorList>
    </citation>
    <scope>NUCLEOTIDE SEQUENCE [LARGE SCALE GENOMIC DNA]</scope>
    <source>
        <strain evidence="1">#7</strain>
    </source>
</reference>
<proteinExistence type="predicted"/>
<keyword evidence="2" id="KW-1185">Reference proteome</keyword>
<dbReference type="GeneID" id="40527068"/>
<dbReference type="EMBL" id="MF375894">
    <property type="protein sequence ID" value="AUV65393.1"/>
    <property type="molecule type" value="Genomic_DNA"/>
</dbReference>
<evidence type="ECO:0000313" key="2">
    <source>
        <dbReference type="Proteomes" id="UP000297194"/>
    </source>
</evidence>